<evidence type="ECO:0008006" key="4">
    <source>
        <dbReference type="Google" id="ProtNLM"/>
    </source>
</evidence>
<dbReference type="EMBL" id="MUYT01000007">
    <property type="protein sequence ID" value="OOS20631.1"/>
    <property type="molecule type" value="Genomic_DNA"/>
</dbReference>
<comment type="caution">
    <text evidence="2">The sequence shown here is derived from an EMBL/GenBank/DDBJ whole genome shotgun (WGS) entry which is preliminary data.</text>
</comment>
<dbReference type="PANTHER" id="PTHR36837:SF2">
    <property type="entry name" value="POLY(3-HYDROXYALKANOATE) POLYMERASE SUBUNIT PHAC"/>
    <property type="match status" value="1"/>
</dbReference>
<dbReference type="Proteomes" id="UP000191094">
    <property type="component" value="Unassembled WGS sequence"/>
</dbReference>
<name>A0A1T0CES7_9GAMM</name>
<proteinExistence type="predicted"/>
<dbReference type="PANTHER" id="PTHR36837">
    <property type="entry name" value="POLY(3-HYDROXYALKANOATE) POLYMERASE SUBUNIT PHAC"/>
    <property type="match status" value="1"/>
</dbReference>
<sequence length="878" mass="99846">MTTANQQNPTQNSHVQNSHTQEKYAKFWQTDPNQKNASQDLPTASDILVNAQHHQDDVVSWINLNNRRWADRFDLLMHAQSEHHNHARQTLSNNTDAFNQHLTCLTKSLQNVNSPQALWRDWLSYATDASRRVVQTADILRERGDIFLQHEQAGCPPVLDYDYEVIMDGSTLSRPSNYVLLKILPPQGITTRENGRPYIIIDPRAGHGAGIGGFKHDSQVGVALSEGHPVYFVAFKRMPEPNQSIADVTFAEAVFVREVRRRHSNSNAPVVVGNCQGGWAALILAATNTDITGPIVMNGSPVSAWSGEVGINPMRYQAGTQGGTWLAMLASDLGHGIFDGAWLVHNFEQLNPSRNYVGKYYDLYKNPTKNRERFLNFERWWGGFFLMNHAEIEWIVENIFVGNRIARNTAQIEKGTNIDLRNIKAPIIIFASHGDNITPPQQAINWILDTYSDEREIEVCGQRIVYMVHDKVGHLGIFVSSSIANREHKGMASILKMIEALSPGLYELVIEDYQGKGEDMQFYVTFKSRTFDDLAMIDDGRLDEKPFQAVHRYSKSQARIYDLHMRPWVQAMTTQTSAEWLRAMHPLRLQRKLWSSRNPFAMIIKTVATSINQNDDPIHSLITKTDSHTPSASITSADINETDVKKQQAILQGSEAAPTLPATESLQQNNLFLQMERLWITTINTTLDLWRDWQDMTSEMLFYGWWALPWLRAYGQQETSRRLTDKERLQEMPSVQMALSRMEQGGFCEAVVRILVLSNTMSQGGIKRDKLILITEILTQSKPFTELTHQQLAELLHEQTIIVRFAKEQAIQTLPTLLKTKADKQKAMDVVRYVIGSYHKMPLDIRQALSELYHVMGLDSFEKDVDKNPLEVTDVVVG</sequence>
<dbReference type="AlphaFoldDB" id="A0A1T0CES7"/>
<feature type="region of interest" description="Disordered" evidence="1">
    <location>
        <begin position="1"/>
        <end position="21"/>
    </location>
</feature>
<dbReference type="InterPro" id="IPR051321">
    <property type="entry name" value="PHA/PHB_synthase"/>
</dbReference>
<reference evidence="2 3" key="1">
    <citation type="submission" date="2017-02" db="EMBL/GenBank/DDBJ databases">
        <title>Draft genome sequence of Moraxella lincolnii CCUG 9405T type strain.</title>
        <authorList>
            <person name="Salva-Serra F."/>
            <person name="Engstrom-Jakobsson H."/>
            <person name="Thorell K."/>
            <person name="Jaen-Luchoro D."/>
            <person name="Gonzales-Siles L."/>
            <person name="Karlsson R."/>
            <person name="Yazdan S."/>
            <person name="Boulund F."/>
            <person name="Johnning A."/>
            <person name="Engstrand L."/>
            <person name="Kristiansson E."/>
            <person name="Moore E."/>
        </authorList>
    </citation>
    <scope>NUCLEOTIDE SEQUENCE [LARGE SCALE GENOMIC DNA]</scope>
    <source>
        <strain evidence="2 3">CCUG 9405</strain>
    </source>
</reference>
<organism evidence="2 3">
    <name type="scientific">Lwoffella lincolnii</name>
    <dbReference type="NCBI Taxonomy" id="90241"/>
    <lineage>
        <taxon>Bacteria</taxon>
        <taxon>Pseudomonadati</taxon>
        <taxon>Pseudomonadota</taxon>
        <taxon>Gammaproteobacteria</taxon>
        <taxon>Moraxellales</taxon>
        <taxon>Moraxellaceae</taxon>
        <taxon>Lwoffella</taxon>
    </lineage>
</organism>
<dbReference type="STRING" id="90241.B0682_05655"/>
<dbReference type="SUPFAM" id="SSF53474">
    <property type="entry name" value="alpha/beta-Hydrolases"/>
    <property type="match status" value="1"/>
</dbReference>
<dbReference type="Pfam" id="PF11339">
    <property type="entry name" value="DUF3141"/>
    <property type="match status" value="1"/>
</dbReference>
<evidence type="ECO:0000313" key="2">
    <source>
        <dbReference type="EMBL" id="OOS20631.1"/>
    </source>
</evidence>
<protein>
    <recommendedName>
        <fullName evidence="4">Alpha/beta hydrolase</fullName>
    </recommendedName>
</protein>
<feature type="compositionally biased region" description="Polar residues" evidence="1">
    <location>
        <begin position="1"/>
        <end position="19"/>
    </location>
</feature>
<evidence type="ECO:0000313" key="3">
    <source>
        <dbReference type="Proteomes" id="UP000191094"/>
    </source>
</evidence>
<gene>
    <name evidence="2" type="ORF">B0682_05655</name>
</gene>
<accession>A0A1T0CES7</accession>
<dbReference type="Gene3D" id="3.40.50.1820">
    <property type="entry name" value="alpha/beta hydrolase"/>
    <property type="match status" value="1"/>
</dbReference>
<keyword evidence="3" id="KW-1185">Reference proteome</keyword>
<evidence type="ECO:0000256" key="1">
    <source>
        <dbReference type="SAM" id="MobiDB-lite"/>
    </source>
</evidence>
<dbReference type="InterPro" id="IPR024501">
    <property type="entry name" value="DUF3141"/>
</dbReference>
<dbReference type="InterPro" id="IPR029058">
    <property type="entry name" value="AB_hydrolase_fold"/>
</dbReference>